<gene>
    <name evidence="2" type="ORF">OMM_03957</name>
</gene>
<accession>A0A1V1P3M7</accession>
<protein>
    <submittedName>
        <fullName evidence="2">Integrase family protein (Integrase domain protein)</fullName>
    </submittedName>
</protein>
<sequence>MEKLNIELDKDFQNRPLDDQFNILLHKKLLGKNGAAKRAAKKYYIDQYNKTGIIPMPLLLVKNNIFEGRKASGRKPSLSNEVRDRFTEMVVASSDIENPNFIFVTQRARKISTFHAFLENEYKQKISISALRRFAKLTNLTWYLQKDDFSDDTIKQYYFEPVPVFDLIQVDGCTLRYLKIKDENDQWKKPVIIEFYDTGSRYMLVLDAYFSESSENSVNLFTQFLSSTPFPDKPICIRPDNAKGFLNLKRPIHELNVNYSIMPDRFILKPDFSRIHAPKDKVHLESSHRSLHNFEIMIINKFANKICDTKSGYVFSGNKKNKITVTYLDIKIDDLRESGLLDQYRRKHNENAHYFSERGQVTKFVPHDRFSDYMSKITTITFNPRRIKNFMRYGFDKINAKVTKGKNIRYNNQEYYVVDSKYKFSTQVSTQVKISEVNNKLLIFEDKKDGVFLGEALPTQSKTRSQSELKKTQTNQ</sequence>
<dbReference type="GO" id="GO:0015074">
    <property type="term" value="P:DNA integration"/>
    <property type="evidence" value="ECO:0007669"/>
    <property type="project" value="InterPro"/>
</dbReference>
<proteinExistence type="predicted"/>
<name>A0A1V1P3M7_9BACT</name>
<comment type="caution">
    <text evidence="2">The sequence shown here is derived from an EMBL/GenBank/DDBJ whole genome shotgun (WGS) entry which is preliminary data.</text>
</comment>
<dbReference type="AlphaFoldDB" id="A0A1V1P3M7"/>
<dbReference type="Proteomes" id="UP000189670">
    <property type="component" value="Unassembled WGS sequence"/>
</dbReference>
<dbReference type="EMBL" id="ATBP01000656">
    <property type="protein sequence ID" value="ETR69398.1"/>
    <property type="molecule type" value="Genomic_DNA"/>
</dbReference>
<reference evidence="3" key="1">
    <citation type="submission" date="2012-11" db="EMBL/GenBank/DDBJ databases">
        <authorList>
            <person name="Lucero-Rivera Y.E."/>
            <person name="Tovar-Ramirez D."/>
        </authorList>
    </citation>
    <scope>NUCLEOTIDE SEQUENCE [LARGE SCALE GENOMIC DNA]</scope>
    <source>
        <strain evidence="3">Araruama</strain>
    </source>
</reference>
<organism evidence="2 3">
    <name type="scientific">Candidatus Magnetoglobus multicellularis str. Araruama</name>
    <dbReference type="NCBI Taxonomy" id="890399"/>
    <lineage>
        <taxon>Bacteria</taxon>
        <taxon>Pseudomonadati</taxon>
        <taxon>Thermodesulfobacteriota</taxon>
        <taxon>Desulfobacteria</taxon>
        <taxon>Desulfobacterales</taxon>
        <taxon>Desulfobacteraceae</taxon>
        <taxon>Candidatus Magnetoglobus</taxon>
    </lineage>
</organism>
<evidence type="ECO:0000259" key="1">
    <source>
        <dbReference type="PROSITE" id="PS50994"/>
    </source>
</evidence>
<evidence type="ECO:0000313" key="3">
    <source>
        <dbReference type="Proteomes" id="UP000189670"/>
    </source>
</evidence>
<dbReference type="PROSITE" id="PS50994">
    <property type="entry name" value="INTEGRASE"/>
    <property type="match status" value="1"/>
</dbReference>
<evidence type="ECO:0000313" key="2">
    <source>
        <dbReference type="EMBL" id="ETR69398.1"/>
    </source>
</evidence>
<dbReference type="InterPro" id="IPR001584">
    <property type="entry name" value="Integrase_cat-core"/>
</dbReference>
<feature type="domain" description="Integrase catalytic" evidence="1">
    <location>
        <begin position="159"/>
        <end position="291"/>
    </location>
</feature>